<dbReference type="GeneID" id="78335757"/>
<dbReference type="AlphaFoldDB" id="A0A1H2WX98"/>
<evidence type="ECO:0000256" key="3">
    <source>
        <dbReference type="ARBA" id="ARBA00023163"/>
    </source>
</evidence>
<evidence type="ECO:0000256" key="2">
    <source>
        <dbReference type="ARBA" id="ARBA00023125"/>
    </source>
</evidence>
<comment type="caution">
    <text evidence="5">The sequence shown here is derived from an EMBL/GenBank/DDBJ whole genome shotgun (WGS) entry which is preliminary data.</text>
</comment>
<name>A0A1H2WX98_ACIFE</name>
<organism evidence="5 6">
    <name type="scientific">Acidaminococcus fermentans</name>
    <dbReference type="NCBI Taxonomy" id="905"/>
    <lineage>
        <taxon>Bacteria</taxon>
        <taxon>Bacillati</taxon>
        <taxon>Bacillota</taxon>
        <taxon>Negativicutes</taxon>
        <taxon>Acidaminococcales</taxon>
        <taxon>Acidaminococcaceae</taxon>
        <taxon>Acidaminococcus</taxon>
    </lineage>
</organism>
<dbReference type="OMA" id="ARWVGPP"/>
<accession>A0A1H2WX98</accession>
<evidence type="ECO:0000259" key="4">
    <source>
        <dbReference type="PROSITE" id="PS50932"/>
    </source>
</evidence>
<dbReference type="PANTHER" id="PTHR30146">
    <property type="entry name" value="LACI-RELATED TRANSCRIPTIONAL REPRESSOR"/>
    <property type="match status" value="1"/>
</dbReference>
<protein>
    <submittedName>
        <fullName evidence="5">Transcriptional regulator, LacI family</fullName>
    </submittedName>
</protein>
<dbReference type="InterPro" id="IPR000843">
    <property type="entry name" value="HTH_LacI"/>
</dbReference>
<dbReference type="Gene3D" id="3.40.50.2300">
    <property type="match status" value="2"/>
</dbReference>
<dbReference type="Pfam" id="PF00356">
    <property type="entry name" value="LacI"/>
    <property type="match status" value="1"/>
</dbReference>
<dbReference type="InterPro" id="IPR010982">
    <property type="entry name" value="Lambda_DNA-bd_dom_sf"/>
</dbReference>
<evidence type="ECO:0000256" key="1">
    <source>
        <dbReference type="ARBA" id="ARBA00023015"/>
    </source>
</evidence>
<keyword evidence="1" id="KW-0805">Transcription regulation</keyword>
<feature type="domain" description="HTH lacI-type" evidence="4">
    <location>
        <begin position="2"/>
        <end position="56"/>
    </location>
</feature>
<dbReference type="SUPFAM" id="SSF53822">
    <property type="entry name" value="Periplasmic binding protein-like I"/>
    <property type="match status" value="1"/>
</dbReference>
<dbReference type="SMART" id="SM00354">
    <property type="entry name" value="HTH_LACI"/>
    <property type="match status" value="1"/>
</dbReference>
<dbReference type="GO" id="GO:0003700">
    <property type="term" value="F:DNA-binding transcription factor activity"/>
    <property type="evidence" value="ECO:0007669"/>
    <property type="project" value="TreeGrafter"/>
</dbReference>
<dbReference type="CDD" id="cd01392">
    <property type="entry name" value="HTH_LacI"/>
    <property type="match status" value="1"/>
</dbReference>
<evidence type="ECO:0000313" key="6">
    <source>
        <dbReference type="Proteomes" id="UP000182379"/>
    </source>
</evidence>
<sequence length="331" mass="36418">MPTLKDVAKLACVDVSTVSRALNNNPCVHAETKARIMAAVEKLSYRPNLLAKGLRQGKRHTIGVVVPRLHLTVFSTVAQAIEETARAQGYATLLCSTEDDPQIEKEGLSRLRNGLVDGILLAGTGKNKKLVRDIQASGIPVTQVIRIQDDTLSSVTVDYVKCGYEAVKYLYGKGSRHPGLITGSLKVSPYKFRYQGYREALEELGLKEITSEAKGFTSSLEYGYQTTRQMLLEHPELDAILAATDAQGIGAMRALKEARKKVPRQVRIISLTGHEIGNMLETTMTTLEMPAREIGRKAAQLVLEQIEAKDRSAVSIQHVVYDSVLIEREST</sequence>
<gene>
    <name evidence="5" type="ORF">SAMN05216495_10745</name>
</gene>
<dbReference type="GO" id="GO:0000976">
    <property type="term" value="F:transcription cis-regulatory region binding"/>
    <property type="evidence" value="ECO:0007669"/>
    <property type="project" value="TreeGrafter"/>
</dbReference>
<evidence type="ECO:0000313" key="5">
    <source>
        <dbReference type="EMBL" id="SDW85185.1"/>
    </source>
</evidence>
<dbReference type="Proteomes" id="UP000182379">
    <property type="component" value="Unassembled WGS sequence"/>
</dbReference>
<reference evidence="5 6" key="1">
    <citation type="submission" date="2016-10" db="EMBL/GenBank/DDBJ databases">
        <authorList>
            <person name="Varghese N."/>
            <person name="Submissions S."/>
        </authorList>
    </citation>
    <scope>NUCLEOTIDE SEQUENCE [LARGE SCALE GENOMIC DNA]</scope>
    <source>
        <strain evidence="5 6">WCC6</strain>
    </source>
</reference>
<keyword evidence="3" id="KW-0804">Transcription</keyword>
<dbReference type="PROSITE" id="PS50932">
    <property type="entry name" value="HTH_LACI_2"/>
    <property type="match status" value="1"/>
</dbReference>
<proteinExistence type="predicted"/>
<dbReference type="EMBL" id="FNOP01000007">
    <property type="protein sequence ID" value="SDW85185.1"/>
    <property type="molecule type" value="Genomic_DNA"/>
</dbReference>
<dbReference type="RefSeq" id="WP_012939387.1">
    <property type="nucleotide sequence ID" value="NZ_CALAKB010000027.1"/>
</dbReference>
<dbReference type="Gene3D" id="1.10.260.40">
    <property type="entry name" value="lambda repressor-like DNA-binding domains"/>
    <property type="match status" value="1"/>
</dbReference>
<dbReference type="InterPro" id="IPR028082">
    <property type="entry name" value="Peripla_BP_I"/>
</dbReference>
<dbReference type="CDD" id="cd06267">
    <property type="entry name" value="PBP1_LacI_sugar_binding-like"/>
    <property type="match status" value="1"/>
</dbReference>
<keyword evidence="2" id="KW-0238">DNA-binding</keyword>
<dbReference type="InterPro" id="IPR001761">
    <property type="entry name" value="Peripla_BP/Lac1_sug-bd_dom"/>
</dbReference>
<dbReference type="PANTHER" id="PTHR30146:SF109">
    <property type="entry name" value="HTH-TYPE TRANSCRIPTIONAL REGULATOR GALS"/>
    <property type="match status" value="1"/>
</dbReference>
<dbReference type="SUPFAM" id="SSF47413">
    <property type="entry name" value="lambda repressor-like DNA-binding domains"/>
    <property type="match status" value="1"/>
</dbReference>
<dbReference type="Pfam" id="PF00532">
    <property type="entry name" value="Peripla_BP_1"/>
    <property type="match status" value="1"/>
</dbReference>